<dbReference type="AlphaFoldDB" id="A0A6N2U5P9"/>
<dbReference type="CDD" id="cd13138">
    <property type="entry name" value="MATE_yoeA_like"/>
    <property type="match status" value="1"/>
</dbReference>
<reference evidence="8" key="1">
    <citation type="submission" date="2019-11" db="EMBL/GenBank/DDBJ databases">
        <authorList>
            <person name="Feng L."/>
        </authorList>
    </citation>
    <scope>NUCLEOTIDE SEQUENCE</scope>
    <source>
        <strain evidence="8">CnexileLFYP112</strain>
    </source>
</reference>
<feature type="transmembrane region" description="Helical" evidence="7">
    <location>
        <begin position="92"/>
        <end position="112"/>
    </location>
</feature>
<dbReference type="GO" id="GO:0015297">
    <property type="term" value="F:antiporter activity"/>
    <property type="evidence" value="ECO:0007669"/>
    <property type="project" value="InterPro"/>
</dbReference>
<dbReference type="PANTHER" id="PTHR43549:SF3">
    <property type="entry name" value="MULTIDRUG RESISTANCE PROTEIN YPNP-RELATED"/>
    <property type="match status" value="1"/>
</dbReference>
<dbReference type="NCBIfam" id="TIGR00797">
    <property type="entry name" value="matE"/>
    <property type="match status" value="1"/>
</dbReference>
<dbReference type="Pfam" id="PF01554">
    <property type="entry name" value="MatE"/>
    <property type="match status" value="2"/>
</dbReference>
<dbReference type="GO" id="GO:0042910">
    <property type="term" value="F:xenobiotic transmembrane transporter activity"/>
    <property type="evidence" value="ECO:0007669"/>
    <property type="project" value="InterPro"/>
</dbReference>
<dbReference type="PIRSF" id="PIRSF006603">
    <property type="entry name" value="DinF"/>
    <property type="match status" value="1"/>
</dbReference>
<keyword evidence="4 7" id="KW-0812">Transmembrane</keyword>
<feature type="transmembrane region" description="Helical" evidence="7">
    <location>
        <begin position="12"/>
        <end position="31"/>
    </location>
</feature>
<gene>
    <name evidence="8" type="primary">norM</name>
    <name evidence="8" type="ORF">CNLFYP112_01954</name>
</gene>
<evidence type="ECO:0000256" key="4">
    <source>
        <dbReference type="ARBA" id="ARBA00022692"/>
    </source>
</evidence>
<feature type="transmembrane region" description="Helical" evidence="7">
    <location>
        <begin position="192"/>
        <end position="216"/>
    </location>
</feature>
<feature type="transmembrane region" description="Helical" evidence="7">
    <location>
        <begin position="281"/>
        <end position="298"/>
    </location>
</feature>
<feature type="transmembrane region" description="Helical" evidence="7">
    <location>
        <begin position="356"/>
        <end position="374"/>
    </location>
</feature>
<dbReference type="InterPro" id="IPR048279">
    <property type="entry name" value="MdtK-like"/>
</dbReference>
<evidence type="ECO:0000256" key="2">
    <source>
        <dbReference type="ARBA" id="ARBA00022448"/>
    </source>
</evidence>
<feature type="transmembrane region" description="Helical" evidence="7">
    <location>
        <begin position="411"/>
        <end position="436"/>
    </location>
</feature>
<feature type="transmembrane region" description="Helical" evidence="7">
    <location>
        <begin position="51"/>
        <end position="72"/>
    </location>
</feature>
<keyword evidence="6 7" id="KW-0472">Membrane</keyword>
<keyword evidence="2" id="KW-0813">Transport</keyword>
<comment type="subcellular location">
    <subcellularLocation>
        <location evidence="1">Cell membrane</location>
        <topology evidence="1">Multi-pass membrane protein</topology>
    </subcellularLocation>
</comment>
<keyword evidence="5 7" id="KW-1133">Transmembrane helix</keyword>
<evidence type="ECO:0000256" key="6">
    <source>
        <dbReference type="ARBA" id="ARBA00023136"/>
    </source>
</evidence>
<keyword evidence="3" id="KW-1003">Cell membrane</keyword>
<dbReference type="PANTHER" id="PTHR43549">
    <property type="entry name" value="MULTIDRUG RESISTANCE PROTEIN YPNP-RELATED"/>
    <property type="match status" value="1"/>
</dbReference>
<evidence type="ECO:0000256" key="3">
    <source>
        <dbReference type="ARBA" id="ARBA00022475"/>
    </source>
</evidence>
<name>A0A6N2U5P9_9FIRM</name>
<feature type="transmembrane region" description="Helical" evidence="7">
    <location>
        <begin position="132"/>
        <end position="151"/>
    </location>
</feature>
<feature type="transmembrane region" description="Helical" evidence="7">
    <location>
        <begin position="163"/>
        <end position="186"/>
    </location>
</feature>
<evidence type="ECO:0000256" key="1">
    <source>
        <dbReference type="ARBA" id="ARBA00004651"/>
    </source>
</evidence>
<dbReference type="InterPro" id="IPR052031">
    <property type="entry name" value="Membrane_Transporter-Flippase"/>
</dbReference>
<organism evidence="8">
    <name type="scientific">[Clostridium] nexile</name>
    <dbReference type="NCBI Taxonomy" id="29361"/>
    <lineage>
        <taxon>Bacteria</taxon>
        <taxon>Bacillati</taxon>
        <taxon>Bacillota</taxon>
        <taxon>Clostridia</taxon>
        <taxon>Lachnospirales</taxon>
        <taxon>Lachnospiraceae</taxon>
        <taxon>Tyzzerella</taxon>
    </lineage>
</organism>
<dbReference type="InterPro" id="IPR002528">
    <property type="entry name" value="MATE_fam"/>
</dbReference>
<evidence type="ECO:0000313" key="8">
    <source>
        <dbReference type="EMBL" id="VYT13864.1"/>
    </source>
</evidence>
<feature type="transmembrane region" description="Helical" evidence="7">
    <location>
        <begin position="386"/>
        <end position="405"/>
    </location>
</feature>
<proteinExistence type="predicted"/>
<feature type="transmembrane region" description="Helical" evidence="7">
    <location>
        <begin position="237"/>
        <end position="261"/>
    </location>
</feature>
<dbReference type="GO" id="GO:0005886">
    <property type="term" value="C:plasma membrane"/>
    <property type="evidence" value="ECO:0007669"/>
    <property type="project" value="UniProtKB-SubCell"/>
</dbReference>
<sequence>MERDMTVGNPAKVIFNFTVPIFLGNVFQQFYSMADTIIVGKFVGTKALAAVGSTGTIMFLIITSLIGLTAGFTVMTAQRFGAGDMKGMRKTVAMAAVLSGVISVVITIISMLGMHKLLTFMNTPSDIFADAYQYIMIICAGIVAQVLYNLLSSILRALGNSKVPLYFLILAAMLNIVLDLIFIIVFHMGAAGAAYATVISQGVSGILCLVYIIKAVPVLKMHREDWTMDWKMARIQLSIGLPMAFQYSITAIGTMMVQSALNVLGSTMVAAFTAASKIEQLVSQAFVAMGTTLATYSAQNVGAGKIKRIRDGFKSATLISFAYAIVTGVLIATVGKYLTVLFLSGDLTNILGSVDVYLKCAGVFFIPLAVVNLYRNGIQGMGFGLLPMMAGIAELVGRGVTAIVASRYKSYFGICMASPIAWILASLLLIAMYFYIIKKKL</sequence>
<evidence type="ECO:0000256" key="5">
    <source>
        <dbReference type="ARBA" id="ARBA00022989"/>
    </source>
</evidence>
<accession>A0A6N2U5P9</accession>
<feature type="transmembrane region" description="Helical" evidence="7">
    <location>
        <begin position="318"/>
        <end position="344"/>
    </location>
</feature>
<dbReference type="EMBL" id="CACRTG010000015">
    <property type="protein sequence ID" value="VYT13864.1"/>
    <property type="molecule type" value="Genomic_DNA"/>
</dbReference>
<evidence type="ECO:0000256" key="7">
    <source>
        <dbReference type="SAM" id="Phobius"/>
    </source>
</evidence>
<protein>
    <submittedName>
        <fullName evidence="8">Multidrug resistance protein NorM</fullName>
    </submittedName>
</protein>